<organism evidence="2 3">
    <name type="scientific">Hyaloscypha bicolor E</name>
    <dbReference type="NCBI Taxonomy" id="1095630"/>
    <lineage>
        <taxon>Eukaryota</taxon>
        <taxon>Fungi</taxon>
        <taxon>Dikarya</taxon>
        <taxon>Ascomycota</taxon>
        <taxon>Pezizomycotina</taxon>
        <taxon>Leotiomycetes</taxon>
        <taxon>Helotiales</taxon>
        <taxon>Hyaloscyphaceae</taxon>
        <taxon>Hyaloscypha</taxon>
        <taxon>Hyaloscypha bicolor</taxon>
    </lineage>
</organism>
<evidence type="ECO:0000256" key="1">
    <source>
        <dbReference type="SAM" id="Phobius"/>
    </source>
</evidence>
<dbReference type="InParanoid" id="A0A2J6TAQ2"/>
<protein>
    <submittedName>
        <fullName evidence="2">Uncharacterized protein</fullName>
    </submittedName>
</protein>
<dbReference type="Proteomes" id="UP000235371">
    <property type="component" value="Unassembled WGS sequence"/>
</dbReference>
<evidence type="ECO:0000313" key="2">
    <source>
        <dbReference type="EMBL" id="PMD60105.1"/>
    </source>
</evidence>
<feature type="transmembrane region" description="Helical" evidence="1">
    <location>
        <begin position="61"/>
        <end position="80"/>
    </location>
</feature>
<keyword evidence="1" id="KW-1133">Transmembrane helix</keyword>
<reference evidence="2 3" key="1">
    <citation type="submission" date="2016-04" db="EMBL/GenBank/DDBJ databases">
        <title>A degradative enzymes factory behind the ericoid mycorrhizal symbiosis.</title>
        <authorList>
            <consortium name="DOE Joint Genome Institute"/>
            <person name="Martino E."/>
            <person name="Morin E."/>
            <person name="Grelet G."/>
            <person name="Kuo A."/>
            <person name="Kohler A."/>
            <person name="Daghino S."/>
            <person name="Barry K."/>
            <person name="Choi C."/>
            <person name="Cichocki N."/>
            <person name="Clum A."/>
            <person name="Copeland A."/>
            <person name="Hainaut M."/>
            <person name="Haridas S."/>
            <person name="Labutti K."/>
            <person name="Lindquist E."/>
            <person name="Lipzen A."/>
            <person name="Khouja H.-R."/>
            <person name="Murat C."/>
            <person name="Ohm R."/>
            <person name="Olson A."/>
            <person name="Spatafora J."/>
            <person name="Veneault-Fourrey C."/>
            <person name="Henrissat B."/>
            <person name="Grigoriev I."/>
            <person name="Martin F."/>
            <person name="Perotto S."/>
        </authorList>
    </citation>
    <scope>NUCLEOTIDE SEQUENCE [LARGE SCALE GENOMIC DNA]</scope>
    <source>
        <strain evidence="2 3">E</strain>
    </source>
</reference>
<dbReference type="RefSeq" id="XP_024737009.1">
    <property type="nucleotide sequence ID" value="XM_024883068.1"/>
</dbReference>
<keyword evidence="1" id="KW-0472">Membrane</keyword>
<dbReference type="OrthoDB" id="10372755at2759"/>
<accession>A0A2J6TAQ2</accession>
<feature type="transmembrane region" description="Helical" evidence="1">
    <location>
        <begin position="87"/>
        <end position="104"/>
    </location>
</feature>
<keyword evidence="3" id="KW-1185">Reference proteome</keyword>
<evidence type="ECO:0000313" key="3">
    <source>
        <dbReference type="Proteomes" id="UP000235371"/>
    </source>
</evidence>
<dbReference type="GeneID" id="36591145"/>
<sequence length="144" mass="16248">MASRNPARFACLRNDQYLPDKLALTLVITGFTITLTGSGLLSQRKEHGEDTSSSNSSLLQVNIGTVIFLIGGIWFVVIWMNRFERNVAVILSWLIWVALHNRAWNNLLVPRMHLTDLSYLNAQNRLISSRLALDIPHSDGRMTS</sequence>
<dbReference type="AlphaFoldDB" id="A0A2J6TAQ2"/>
<proteinExistence type="predicted"/>
<gene>
    <name evidence="2" type="ORF">K444DRAFT_629531</name>
</gene>
<name>A0A2J6TAQ2_9HELO</name>
<dbReference type="EMBL" id="KZ613791">
    <property type="protein sequence ID" value="PMD60105.1"/>
    <property type="molecule type" value="Genomic_DNA"/>
</dbReference>
<keyword evidence="1" id="KW-0812">Transmembrane</keyword>
<feature type="transmembrane region" description="Helical" evidence="1">
    <location>
        <begin position="21"/>
        <end position="41"/>
    </location>
</feature>